<feature type="transmembrane region" description="Helical" evidence="7">
    <location>
        <begin position="75"/>
        <end position="96"/>
    </location>
</feature>
<accession>A0AAU8M1P3</accession>
<feature type="transmembrane region" description="Helical" evidence="7">
    <location>
        <begin position="159"/>
        <end position="185"/>
    </location>
</feature>
<evidence type="ECO:0000256" key="2">
    <source>
        <dbReference type="ARBA" id="ARBA00022448"/>
    </source>
</evidence>
<feature type="transmembrane region" description="Helical" evidence="7">
    <location>
        <begin position="206"/>
        <end position="231"/>
    </location>
</feature>
<dbReference type="PROSITE" id="PS50928">
    <property type="entry name" value="ABC_TM1"/>
    <property type="match status" value="1"/>
</dbReference>
<feature type="domain" description="ABC transmembrane type-1" evidence="8">
    <location>
        <begin position="71"/>
        <end position="287"/>
    </location>
</feature>
<organism evidence="9">
    <name type="scientific">Candidatus Electrothrix aestuarii</name>
    <dbReference type="NCBI Taxonomy" id="3062594"/>
    <lineage>
        <taxon>Bacteria</taxon>
        <taxon>Pseudomonadati</taxon>
        <taxon>Thermodesulfobacteriota</taxon>
        <taxon>Desulfobulbia</taxon>
        <taxon>Desulfobulbales</taxon>
        <taxon>Desulfobulbaceae</taxon>
        <taxon>Candidatus Electrothrix</taxon>
    </lineage>
</organism>
<dbReference type="CDD" id="cd06261">
    <property type="entry name" value="TM_PBP2"/>
    <property type="match status" value="1"/>
</dbReference>
<dbReference type="SUPFAM" id="SSF161098">
    <property type="entry name" value="MetI-like"/>
    <property type="match status" value="1"/>
</dbReference>
<dbReference type="PANTHER" id="PTHR30193:SF37">
    <property type="entry name" value="INNER MEMBRANE ABC TRANSPORTER PERMEASE PROTEIN YCJO"/>
    <property type="match status" value="1"/>
</dbReference>
<dbReference type="AlphaFoldDB" id="A0AAU8M1P3"/>
<dbReference type="InterPro" id="IPR000515">
    <property type="entry name" value="MetI-like"/>
</dbReference>
<proteinExistence type="inferred from homology"/>
<evidence type="ECO:0000313" key="9">
    <source>
        <dbReference type="EMBL" id="XCN75045.1"/>
    </source>
</evidence>
<keyword evidence="5 7" id="KW-1133">Transmembrane helix</keyword>
<evidence type="ECO:0000259" key="8">
    <source>
        <dbReference type="PROSITE" id="PS50928"/>
    </source>
</evidence>
<reference evidence="9" key="1">
    <citation type="journal article" date="2024" name="Syst. Appl. Microbiol.">
        <title>First single-strain enrichments of Electrothrix cable bacteria, description of E. aestuarii sp. nov. and E. rattekaaiensis sp. nov., and proposal of a cable bacteria taxonomy following the rules of the SeqCode.</title>
        <authorList>
            <person name="Plum-Jensen L.E."/>
            <person name="Schramm A."/>
            <person name="Marshall I.P.G."/>
        </authorList>
    </citation>
    <scope>NUCLEOTIDE SEQUENCE</scope>
    <source>
        <strain evidence="9">Rat1</strain>
    </source>
</reference>
<sequence>MNNTFRSDNRVGWLMAAPALTGLGLFIGLPFLLALILSFTNLKLASPLPLTFVGLQHYARILQDPVFLRALLNNLIFAVVVVPAQTGCALLLALLVNRKLPGMVVFRTLFFLPVIFPFALISVVWMLLYAPGPNGVINSVLELLTFGFWEPQDFLHNQFLALPAIMVVSIWQGAGFQMIVYLAGLQDISEELYEAARLDGANSWQQFWYVTFPCLRNTTLFVVSVTTILSFRLFDQVQIMTKGGPLNATATVVFEAVRAAFERQQIARGSAMTVVFFIIVLCLTIFQRRLVSEDRRVG</sequence>
<keyword evidence="3" id="KW-1003">Cell membrane</keyword>
<dbReference type="Gene3D" id="1.10.3720.10">
    <property type="entry name" value="MetI-like"/>
    <property type="match status" value="1"/>
</dbReference>
<keyword evidence="6 7" id="KW-0472">Membrane</keyword>
<comment type="subcellular location">
    <subcellularLocation>
        <location evidence="1 7">Cell membrane</location>
        <topology evidence="1 7">Multi-pass membrane protein</topology>
    </subcellularLocation>
</comment>
<keyword evidence="4 7" id="KW-0812">Transmembrane</keyword>
<dbReference type="InterPro" id="IPR051393">
    <property type="entry name" value="ABC_transporter_permease"/>
</dbReference>
<dbReference type="GO" id="GO:0005886">
    <property type="term" value="C:plasma membrane"/>
    <property type="evidence" value="ECO:0007669"/>
    <property type="project" value="UniProtKB-SubCell"/>
</dbReference>
<dbReference type="PANTHER" id="PTHR30193">
    <property type="entry name" value="ABC TRANSPORTER PERMEASE PROTEIN"/>
    <property type="match status" value="1"/>
</dbReference>
<dbReference type="EMBL" id="CP159373">
    <property type="protein sequence ID" value="XCN75045.1"/>
    <property type="molecule type" value="Genomic_DNA"/>
</dbReference>
<comment type="similarity">
    <text evidence="7">Belongs to the binding-protein-dependent transport system permease family.</text>
</comment>
<gene>
    <name evidence="9" type="ORF">Q3M24_10035</name>
</gene>
<evidence type="ECO:0000256" key="5">
    <source>
        <dbReference type="ARBA" id="ARBA00022989"/>
    </source>
</evidence>
<feature type="transmembrane region" description="Helical" evidence="7">
    <location>
        <begin position="12"/>
        <end position="39"/>
    </location>
</feature>
<evidence type="ECO:0000256" key="3">
    <source>
        <dbReference type="ARBA" id="ARBA00022475"/>
    </source>
</evidence>
<evidence type="ECO:0000256" key="6">
    <source>
        <dbReference type="ARBA" id="ARBA00023136"/>
    </source>
</evidence>
<feature type="transmembrane region" description="Helical" evidence="7">
    <location>
        <begin position="266"/>
        <end position="286"/>
    </location>
</feature>
<reference evidence="9" key="2">
    <citation type="submission" date="2024-06" db="EMBL/GenBank/DDBJ databases">
        <authorList>
            <person name="Plum-Jensen L.E."/>
            <person name="Schramm A."/>
            <person name="Marshall I.P.G."/>
        </authorList>
    </citation>
    <scope>NUCLEOTIDE SEQUENCE</scope>
    <source>
        <strain evidence="9">Rat1</strain>
    </source>
</reference>
<protein>
    <submittedName>
        <fullName evidence="9">Sugar ABC transporter permease</fullName>
    </submittedName>
</protein>
<feature type="transmembrane region" description="Helical" evidence="7">
    <location>
        <begin position="108"/>
        <end position="130"/>
    </location>
</feature>
<evidence type="ECO:0000256" key="4">
    <source>
        <dbReference type="ARBA" id="ARBA00022692"/>
    </source>
</evidence>
<evidence type="ECO:0000256" key="7">
    <source>
        <dbReference type="RuleBase" id="RU363032"/>
    </source>
</evidence>
<name>A0AAU8M1P3_9BACT</name>
<dbReference type="KEGG" id="eaj:Q3M24_10035"/>
<dbReference type="GO" id="GO:0055085">
    <property type="term" value="P:transmembrane transport"/>
    <property type="evidence" value="ECO:0007669"/>
    <property type="project" value="InterPro"/>
</dbReference>
<dbReference type="Pfam" id="PF00528">
    <property type="entry name" value="BPD_transp_1"/>
    <property type="match status" value="1"/>
</dbReference>
<evidence type="ECO:0000256" key="1">
    <source>
        <dbReference type="ARBA" id="ARBA00004651"/>
    </source>
</evidence>
<dbReference type="InterPro" id="IPR035906">
    <property type="entry name" value="MetI-like_sf"/>
</dbReference>
<keyword evidence="2 7" id="KW-0813">Transport</keyword>